<organism evidence="1">
    <name type="scientific">mine drainage metagenome</name>
    <dbReference type="NCBI Taxonomy" id="410659"/>
    <lineage>
        <taxon>unclassified sequences</taxon>
        <taxon>metagenomes</taxon>
        <taxon>ecological metagenomes</taxon>
    </lineage>
</organism>
<sequence>GAARGDCGAAGSVMIQITPQIRVLVAIDPVDFRKGIDGLSQICRAVLSEQPMDGTMFVFRCRSAKSIKLLVYDGQGFWLATKRMSAGRFRHWPSATDAASRQLLAHEFTALIWGGNPQLAQAAPMWRRIAIEPPGARPS</sequence>
<name>T1B0H4_9ZZZZ</name>
<dbReference type="InterPro" id="IPR008878">
    <property type="entry name" value="Transposase_IS66_Orf2"/>
</dbReference>
<protein>
    <submittedName>
        <fullName evidence="1">IS66 Orf2 family protein</fullName>
    </submittedName>
</protein>
<evidence type="ECO:0000313" key="1">
    <source>
        <dbReference type="EMBL" id="EQD66346.1"/>
    </source>
</evidence>
<accession>T1B0H4</accession>
<proteinExistence type="predicted"/>
<reference evidence="1" key="1">
    <citation type="submission" date="2013-08" db="EMBL/GenBank/DDBJ databases">
        <authorList>
            <person name="Mendez C."/>
            <person name="Richter M."/>
            <person name="Ferrer M."/>
            <person name="Sanchez J."/>
        </authorList>
    </citation>
    <scope>NUCLEOTIDE SEQUENCE</scope>
</reference>
<dbReference type="PANTHER" id="PTHR36455:SF1">
    <property type="entry name" value="BLR8292 PROTEIN"/>
    <property type="match status" value="1"/>
</dbReference>
<reference evidence="1" key="2">
    <citation type="journal article" date="2014" name="ISME J.">
        <title>Microbial stratification in low pH oxic and suboxic macroscopic growths along an acid mine drainage.</title>
        <authorList>
            <person name="Mendez-Garcia C."/>
            <person name="Mesa V."/>
            <person name="Sprenger R.R."/>
            <person name="Richter M."/>
            <person name="Diez M.S."/>
            <person name="Solano J."/>
            <person name="Bargiela R."/>
            <person name="Golyshina O.V."/>
            <person name="Manteca A."/>
            <person name="Ramos J.L."/>
            <person name="Gallego J.R."/>
            <person name="Llorente I."/>
            <person name="Martins Dos Santos V.A."/>
            <person name="Jensen O.N."/>
            <person name="Pelaez A.I."/>
            <person name="Sanchez J."/>
            <person name="Ferrer M."/>
        </authorList>
    </citation>
    <scope>NUCLEOTIDE SEQUENCE</scope>
</reference>
<dbReference type="NCBIfam" id="NF033819">
    <property type="entry name" value="IS66_TnpB"/>
    <property type="match status" value="1"/>
</dbReference>
<comment type="caution">
    <text evidence="1">The sequence shown here is derived from an EMBL/GenBank/DDBJ whole genome shotgun (WGS) entry which is preliminary data.</text>
</comment>
<feature type="non-terminal residue" evidence="1">
    <location>
        <position position="1"/>
    </location>
</feature>
<dbReference type="EMBL" id="AUZZ01000897">
    <property type="protein sequence ID" value="EQD66346.1"/>
    <property type="molecule type" value="Genomic_DNA"/>
</dbReference>
<dbReference type="PANTHER" id="PTHR36455">
    <property type="match status" value="1"/>
</dbReference>
<dbReference type="Pfam" id="PF05717">
    <property type="entry name" value="TnpB_IS66"/>
    <property type="match status" value="1"/>
</dbReference>
<dbReference type="AlphaFoldDB" id="T1B0H4"/>
<gene>
    <name evidence="1" type="ORF">B2A_01202</name>
</gene>